<dbReference type="SMART" id="SM00895">
    <property type="entry name" value="FCD"/>
    <property type="match status" value="1"/>
</dbReference>
<dbReference type="SMART" id="SM00345">
    <property type="entry name" value="HTH_GNTR"/>
    <property type="match status" value="1"/>
</dbReference>
<dbReference type="Gene3D" id="1.20.120.530">
    <property type="entry name" value="GntR ligand-binding domain-like"/>
    <property type="match status" value="1"/>
</dbReference>
<evidence type="ECO:0000256" key="1">
    <source>
        <dbReference type="ARBA" id="ARBA00023015"/>
    </source>
</evidence>
<proteinExistence type="predicted"/>
<dbReference type="PRINTS" id="PR00035">
    <property type="entry name" value="HTHGNTR"/>
</dbReference>
<sequence length="224" mass="26243">MTKHLELNMDAYLPLRDVVFQTLRSAILKGELKPGERLMELQLADKLGVSRTPIREAIRMLEQEGLAITIPRKGAEVAKMTIKDMEDVLQIRGVLEELAARVSCSKITDQELRELRIAMIEFDEQTKEDNVVELAKADVVFHDIIYKAADNPKLLLLLNNLREQMYRYRTEYLKEKDRHEQLIREHHEIVKALEERNEERVAKIVKQHLRNQERAVKEIIREQG</sequence>
<keyword evidence="3" id="KW-0804">Transcription</keyword>
<keyword evidence="4" id="KW-0175">Coiled coil</keyword>
<dbReference type="PROSITE" id="PS50949">
    <property type="entry name" value="HTH_GNTR"/>
    <property type="match status" value="1"/>
</dbReference>
<accession>A0A9D2IF76</accession>
<name>A0A9D2IF76_9FIRM</name>
<dbReference type="PANTHER" id="PTHR43537">
    <property type="entry name" value="TRANSCRIPTIONAL REGULATOR, GNTR FAMILY"/>
    <property type="match status" value="1"/>
</dbReference>
<evidence type="ECO:0000256" key="3">
    <source>
        <dbReference type="ARBA" id="ARBA00023163"/>
    </source>
</evidence>
<dbReference type="Proteomes" id="UP000824024">
    <property type="component" value="Unassembled WGS sequence"/>
</dbReference>
<evidence type="ECO:0000256" key="4">
    <source>
        <dbReference type="SAM" id="Coils"/>
    </source>
</evidence>
<dbReference type="InterPro" id="IPR011711">
    <property type="entry name" value="GntR_C"/>
</dbReference>
<dbReference type="SUPFAM" id="SSF46785">
    <property type="entry name" value="Winged helix' DNA-binding domain"/>
    <property type="match status" value="1"/>
</dbReference>
<evidence type="ECO:0000259" key="5">
    <source>
        <dbReference type="PROSITE" id="PS50949"/>
    </source>
</evidence>
<evidence type="ECO:0000256" key="2">
    <source>
        <dbReference type="ARBA" id="ARBA00023125"/>
    </source>
</evidence>
<feature type="domain" description="HTH gntR-type" evidence="5">
    <location>
        <begin position="13"/>
        <end position="80"/>
    </location>
</feature>
<evidence type="ECO:0000313" key="7">
    <source>
        <dbReference type="Proteomes" id="UP000824024"/>
    </source>
</evidence>
<dbReference type="CDD" id="cd07377">
    <property type="entry name" value="WHTH_GntR"/>
    <property type="match status" value="1"/>
</dbReference>
<dbReference type="AlphaFoldDB" id="A0A9D2IF76"/>
<dbReference type="SUPFAM" id="SSF48008">
    <property type="entry name" value="GntR ligand-binding domain-like"/>
    <property type="match status" value="1"/>
</dbReference>
<evidence type="ECO:0000313" key="6">
    <source>
        <dbReference type="EMBL" id="HIZ06326.1"/>
    </source>
</evidence>
<reference evidence="6" key="1">
    <citation type="journal article" date="2021" name="PeerJ">
        <title>Extensive microbial diversity within the chicken gut microbiome revealed by metagenomics and culture.</title>
        <authorList>
            <person name="Gilroy R."/>
            <person name="Ravi A."/>
            <person name="Getino M."/>
            <person name="Pursley I."/>
            <person name="Horton D.L."/>
            <person name="Alikhan N.F."/>
            <person name="Baker D."/>
            <person name="Gharbi K."/>
            <person name="Hall N."/>
            <person name="Watson M."/>
            <person name="Adriaenssens E.M."/>
            <person name="Foster-Nyarko E."/>
            <person name="Jarju S."/>
            <person name="Secka A."/>
            <person name="Antonio M."/>
            <person name="Oren A."/>
            <person name="Chaudhuri R.R."/>
            <person name="La Ragione R."/>
            <person name="Hildebrand F."/>
            <person name="Pallen M.J."/>
        </authorList>
    </citation>
    <scope>NUCLEOTIDE SEQUENCE</scope>
    <source>
        <strain evidence="6">CHK192-9172</strain>
    </source>
</reference>
<gene>
    <name evidence="6" type="ORF">IAA08_00140</name>
</gene>
<keyword evidence="1" id="KW-0805">Transcription regulation</keyword>
<dbReference type="EMBL" id="DXCH01000004">
    <property type="protein sequence ID" value="HIZ06326.1"/>
    <property type="molecule type" value="Genomic_DNA"/>
</dbReference>
<feature type="coiled-coil region" evidence="4">
    <location>
        <begin position="176"/>
        <end position="222"/>
    </location>
</feature>
<protein>
    <submittedName>
        <fullName evidence="6">GntR family transcriptional regulator</fullName>
    </submittedName>
</protein>
<dbReference type="Gene3D" id="1.10.10.10">
    <property type="entry name" value="Winged helix-like DNA-binding domain superfamily/Winged helix DNA-binding domain"/>
    <property type="match status" value="1"/>
</dbReference>
<dbReference type="InterPro" id="IPR000524">
    <property type="entry name" value="Tscrpt_reg_HTH_GntR"/>
</dbReference>
<dbReference type="PRINTS" id="PR00033">
    <property type="entry name" value="HTHASNC"/>
</dbReference>
<dbReference type="GO" id="GO:0043565">
    <property type="term" value="F:sequence-specific DNA binding"/>
    <property type="evidence" value="ECO:0007669"/>
    <property type="project" value="InterPro"/>
</dbReference>
<dbReference type="InterPro" id="IPR008920">
    <property type="entry name" value="TF_FadR/GntR_C"/>
</dbReference>
<organism evidence="6 7">
    <name type="scientific">Candidatus Eubacterium avistercoris</name>
    <dbReference type="NCBI Taxonomy" id="2838567"/>
    <lineage>
        <taxon>Bacteria</taxon>
        <taxon>Bacillati</taxon>
        <taxon>Bacillota</taxon>
        <taxon>Clostridia</taxon>
        <taxon>Eubacteriales</taxon>
        <taxon>Eubacteriaceae</taxon>
        <taxon>Eubacterium</taxon>
    </lineage>
</organism>
<dbReference type="InterPro" id="IPR000485">
    <property type="entry name" value="AsnC-type_HTH_dom"/>
</dbReference>
<dbReference type="Pfam" id="PF07729">
    <property type="entry name" value="FCD"/>
    <property type="match status" value="1"/>
</dbReference>
<dbReference type="InterPro" id="IPR036388">
    <property type="entry name" value="WH-like_DNA-bd_sf"/>
</dbReference>
<dbReference type="Pfam" id="PF00392">
    <property type="entry name" value="GntR"/>
    <property type="match status" value="1"/>
</dbReference>
<comment type="caution">
    <text evidence="6">The sequence shown here is derived from an EMBL/GenBank/DDBJ whole genome shotgun (WGS) entry which is preliminary data.</text>
</comment>
<dbReference type="InterPro" id="IPR036390">
    <property type="entry name" value="WH_DNA-bd_sf"/>
</dbReference>
<reference evidence="6" key="2">
    <citation type="submission" date="2021-04" db="EMBL/GenBank/DDBJ databases">
        <authorList>
            <person name="Gilroy R."/>
        </authorList>
    </citation>
    <scope>NUCLEOTIDE SEQUENCE</scope>
    <source>
        <strain evidence="6">CHK192-9172</strain>
    </source>
</reference>
<keyword evidence="2" id="KW-0238">DNA-binding</keyword>
<dbReference type="GO" id="GO:0003700">
    <property type="term" value="F:DNA-binding transcription factor activity"/>
    <property type="evidence" value="ECO:0007669"/>
    <property type="project" value="InterPro"/>
</dbReference>
<dbReference type="PANTHER" id="PTHR43537:SF24">
    <property type="entry name" value="GLUCONATE OPERON TRANSCRIPTIONAL REPRESSOR"/>
    <property type="match status" value="1"/>
</dbReference>